<dbReference type="CDD" id="cd14014">
    <property type="entry name" value="STKc_PknB_like"/>
    <property type="match status" value="1"/>
</dbReference>
<reference evidence="11" key="1">
    <citation type="submission" date="2016-10" db="EMBL/GenBank/DDBJ databases">
        <authorList>
            <person name="Varghese N."/>
            <person name="Submissions S."/>
        </authorList>
    </citation>
    <scope>NUCLEOTIDE SEQUENCE [LARGE SCALE GENOMIC DNA]</scope>
    <source>
        <strain evidence="11">CGMCC 4.7047</strain>
    </source>
</reference>
<name>A0A1I6TY57_9ACTN</name>
<dbReference type="InterPro" id="IPR008271">
    <property type="entry name" value="Ser/Thr_kinase_AS"/>
</dbReference>
<keyword evidence="5 10" id="KW-0418">Kinase</keyword>
<accession>A0A1I6TY57</accession>
<evidence type="ECO:0000259" key="9">
    <source>
        <dbReference type="PROSITE" id="PS50011"/>
    </source>
</evidence>
<dbReference type="GO" id="GO:0005524">
    <property type="term" value="F:ATP binding"/>
    <property type="evidence" value="ECO:0007669"/>
    <property type="project" value="UniProtKB-UniRule"/>
</dbReference>
<proteinExistence type="predicted"/>
<dbReference type="EMBL" id="FPAB01000005">
    <property type="protein sequence ID" value="SFS94173.1"/>
    <property type="molecule type" value="Genomic_DNA"/>
</dbReference>
<keyword evidence="4 7" id="KW-0547">Nucleotide-binding</keyword>
<dbReference type="AlphaFoldDB" id="A0A1I6TY57"/>
<dbReference type="PROSITE" id="PS00108">
    <property type="entry name" value="PROTEIN_KINASE_ST"/>
    <property type="match status" value="1"/>
</dbReference>
<feature type="domain" description="Protein kinase" evidence="9">
    <location>
        <begin position="11"/>
        <end position="278"/>
    </location>
</feature>
<keyword evidence="3" id="KW-0808">Transferase</keyword>
<dbReference type="SUPFAM" id="SSF56112">
    <property type="entry name" value="Protein kinase-like (PK-like)"/>
    <property type="match status" value="1"/>
</dbReference>
<dbReference type="PANTHER" id="PTHR43289">
    <property type="entry name" value="MITOGEN-ACTIVATED PROTEIN KINASE KINASE KINASE 20-RELATED"/>
    <property type="match status" value="1"/>
</dbReference>
<dbReference type="EC" id="2.7.11.1" evidence="1"/>
<keyword evidence="6 7" id="KW-0067">ATP-binding</keyword>
<dbReference type="Pfam" id="PF00069">
    <property type="entry name" value="Pkinase"/>
    <property type="match status" value="1"/>
</dbReference>
<dbReference type="STRING" id="1176198.SAMN05444716_10587"/>
<gene>
    <name evidence="10" type="ORF">SAMN05444716_10587</name>
</gene>
<dbReference type="InterPro" id="IPR011009">
    <property type="entry name" value="Kinase-like_dom_sf"/>
</dbReference>
<organism evidence="10 11">
    <name type="scientific">Streptomyces harbinensis</name>
    <dbReference type="NCBI Taxonomy" id="1176198"/>
    <lineage>
        <taxon>Bacteria</taxon>
        <taxon>Bacillati</taxon>
        <taxon>Actinomycetota</taxon>
        <taxon>Actinomycetes</taxon>
        <taxon>Kitasatosporales</taxon>
        <taxon>Streptomycetaceae</taxon>
        <taxon>Streptomyces</taxon>
    </lineage>
</organism>
<evidence type="ECO:0000313" key="11">
    <source>
        <dbReference type="Proteomes" id="UP000198873"/>
    </source>
</evidence>
<feature type="region of interest" description="Disordered" evidence="8">
    <location>
        <begin position="279"/>
        <end position="379"/>
    </location>
</feature>
<feature type="compositionally biased region" description="Low complexity" evidence="8">
    <location>
        <begin position="348"/>
        <end position="375"/>
    </location>
</feature>
<evidence type="ECO:0000313" key="10">
    <source>
        <dbReference type="EMBL" id="SFS94173.1"/>
    </source>
</evidence>
<evidence type="ECO:0000256" key="8">
    <source>
        <dbReference type="SAM" id="MobiDB-lite"/>
    </source>
</evidence>
<evidence type="ECO:0000256" key="6">
    <source>
        <dbReference type="ARBA" id="ARBA00022840"/>
    </source>
</evidence>
<dbReference type="PROSITE" id="PS50011">
    <property type="entry name" value="PROTEIN_KINASE_DOM"/>
    <property type="match status" value="1"/>
</dbReference>
<dbReference type="InterPro" id="IPR017441">
    <property type="entry name" value="Protein_kinase_ATP_BS"/>
</dbReference>
<dbReference type="PROSITE" id="PS00107">
    <property type="entry name" value="PROTEIN_KINASE_ATP"/>
    <property type="match status" value="1"/>
</dbReference>
<evidence type="ECO:0000256" key="5">
    <source>
        <dbReference type="ARBA" id="ARBA00022777"/>
    </source>
</evidence>
<evidence type="ECO:0000256" key="3">
    <source>
        <dbReference type="ARBA" id="ARBA00022679"/>
    </source>
</evidence>
<evidence type="ECO:0000256" key="7">
    <source>
        <dbReference type="PROSITE-ProRule" id="PRU10141"/>
    </source>
</evidence>
<dbReference type="Proteomes" id="UP000198873">
    <property type="component" value="Unassembled WGS sequence"/>
</dbReference>
<keyword evidence="11" id="KW-1185">Reference proteome</keyword>
<keyword evidence="2 10" id="KW-0723">Serine/threonine-protein kinase</keyword>
<sequence>MAVGDLLDGRYRLVRKLGEGGMGQVWQAHDERLRRDVAIKTATDGADSSLVRRLEREAMAVAQLAHPHIVTVHDLFTGTFEGGSAVMLVMELVPGESLDRTLTGGPLPVERALTWGAQIADALSAAHAPGVGIVHRDLKPANVMITHDRVKLLDFGIAHLAEGIGERQRTSLTATGTAIGTPDYMAPEQCTGGDISSATDLYALGCVLFAMLTGRTVFPPGGTVMQVMYRQVNEPPPQRPRELRPELAAEVDELVLALLAKDPAARPDGAAAVRDRLFDLAGPRPKPDPRVARADAPASRHTLRLAPAGPEPADRVPTGHRDPGPAVRDARPGPSLQDARPGPSVQDARPAPETAASEPAAGPEAGPDPAAEPVESVPPRPADLLRARTREALDAQQAGNTAAAGELWAGLIPRLAEYYGPDGWPTERACVQLGRLGHPRAAALARELETAYGARRTRRARKALSGRPVPLE</sequence>
<feature type="compositionally biased region" description="Basic and acidic residues" evidence="8">
    <location>
        <begin position="312"/>
        <end position="331"/>
    </location>
</feature>
<dbReference type="Gene3D" id="1.10.510.10">
    <property type="entry name" value="Transferase(Phosphotransferase) domain 1"/>
    <property type="match status" value="1"/>
</dbReference>
<evidence type="ECO:0000256" key="1">
    <source>
        <dbReference type="ARBA" id="ARBA00012513"/>
    </source>
</evidence>
<dbReference type="InterPro" id="IPR000719">
    <property type="entry name" value="Prot_kinase_dom"/>
</dbReference>
<evidence type="ECO:0000256" key="4">
    <source>
        <dbReference type="ARBA" id="ARBA00022741"/>
    </source>
</evidence>
<feature type="binding site" evidence="7">
    <location>
        <position position="40"/>
    </location>
    <ligand>
        <name>ATP</name>
        <dbReference type="ChEBI" id="CHEBI:30616"/>
    </ligand>
</feature>
<protein>
    <recommendedName>
        <fullName evidence="1">non-specific serine/threonine protein kinase</fullName>
        <ecNumber evidence="1">2.7.11.1</ecNumber>
    </recommendedName>
</protein>
<dbReference type="RefSeq" id="WP_093843387.1">
    <property type="nucleotide sequence ID" value="NZ_FPAB01000005.1"/>
</dbReference>
<dbReference type="Gene3D" id="3.30.200.20">
    <property type="entry name" value="Phosphorylase Kinase, domain 1"/>
    <property type="match status" value="1"/>
</dbReference>
<dbReference type="SMART" id="SM00220">
    <property type="entry name" value="S_TKc"/>
    <property type="match status" value="1"/>
</dbReference>
<dbReference type="GO" id="GO:0004674">
    <property type="term" value="F:protein serine/threonine kinase activity"/>
    <property type="evidence" value="ECO:0007669"/>
    <property type="project" value="UniProtKB-KW"/>
</dbReference>
<dbReference type="PANTHER" id="PTHR43289:SF6">
    <property type="entry name" value="SERINE_THREONINE-PROTEIN KINASE NEKL-3"/>
    <property type="match status" value="1"/>
</dbReference>
<evidence type="ECO:0000256" key="2">
    <source>
        <dbReference type="ARBA" id="ARBA00022527"/>
    </source>
</evidence>